<evidence type="ECO:0000256" key="6">
    <source>
        <dbReference type="SAM" id="Phobius"/>
    </source>
</evidence>
<keyword evidence="4 6" id="KW-0472">Membrane</keyword>
<dbReference type="GO" id="GO:0008237">
    <property type="term" value="F:metallopeptidase activity"/>
    <property type="evidence" value="ECO:0007669"/>
    <property type="project" value="UniProtKB-KW"/>
</dbReference>
<evidence type="ECO:0000256" key="1">
    <source>
        <dbReference type="ARBA" id="ARBA00004167"/>
    </source>
</evidence>
<comment type="caution">
    <text evidence="7">The sequence shown here is derived from an EMBL/GenBank/DDBJ whole genome shotgun (WGS) entry which is preliminary data.</text>
</comment>
<feature type="transmembrane region" description="Helical" evidence="6">
    <location>
        <begin position="38"/>
        <end position="62"/>
    </location>
</feature>
<keyword evidence="2 6" id="KW-0812">Transmembrane</keyword>
<feature type="region of interest" description="Disordered" evidence="5">
    <location>
        <begin position="1"/>
        <end position="26"/>
    </location>
</feature>
<accession>A0A246IWX1</accession>
<dbReference type="InterPro" id="IPR007343">
    <property type="entry name" value="Uncharacterised_pept_Zn_put"/>
</dbReference>
<feature type="compositionally biased region" description="Basic and acidic residues" evidence="5">
    <location>
        <begin position="1"/>
        <end position="16"/>
    </location>
</feature>
<organism evidence="7 8">
    <name type="scientific">Roseateles aquatilis</name>
    <dbReference type="NCBI Taxonomy" id="431061"/>
    <lineage>
        <taxon>Bacteria</taxon>
        <taxon>Pseudomonadati</taxon>
        <taxon>Pseudomonadota</taxon>
        <taxon>Betaproteobacteria</taxon>
        <taxon>Burkholderiales</taxon>
        <taxon>Sphaerotilaceae</taxon>
        <taxon>Roseateles</taxon>
    </lineage>
</organism>
<reference evidence="7 8" key="1">
    <citation type="journal article" date="2008" name="Int. J. Syst. Evol. Microbiol.">
        <title>Description of Roseateles aquatilis sp. nov. and Roseateles terrae sp. nov., in the class Betaproteobacteria, and emended description of the genus Roseateles.</title>
        <authorList>
            <person name="Gomila M."/>
            <person name="Bowien B."/>
            <person name="Falsen E."/>
            <person name="Moore E.R."/>
            <person name="Lalucat J."/>
        </authorList>
    </citation>
    <scope>NUCLEOTIDE SEQUENCE [LARGE SCALE GENOMIC DNA]</scope>
    <source>
        <strain evidence="7 8">CCUG 48205</strain>
    </source>
</reference>
<dbReference type="PANTHER" id="PTHR30168">
    <property type="entry name" value="PUTATIVE MEMBRANE PROTEIN YPFJ"/>
    <property type="match status" value="1"/>
</dbReference>
<evidence type="ECO:0000256" key="5">
    <source>
        <dbReference type="SAM" id="MobiDB-lite"/>
    </source>
</evidence>
<dbReference type="Pfam" id="PF04228">
    <property type="entry name" value="Zn_peptidase"/>
    <property type="match status" value="1"/>
</dbReference>
<keyword evidence="8" id="KW-1185">Reference proteome</keyword>
<keyword evidence="3 6" id="KW-1133">Transmembrane helix</keyword>
<comment type="subcellular location">
    <subcellularLocation>
        <location evidence="1">Membrane</location>
        <topology evidence="1">Single-pass membrane protein</topology>
    </subcellularLocation>
</comment>
<keyword evidence="7" id="KW-0378">Hydrolase</keyword>
<dbReference type="GO" id="GO:0016020">
    <property type="term" value="C:membrane"/>
    <property type="evidence" value="ECO:0007669"/>
    <property type="project" value="UniProtKB-SubCell"/>
</dbReference>
<dbReference type="RefSeq" id="WP_088387365.1">
    <property type="nucleotide sequence ID" value="NZ_NIOF01000015.1"/>
</dbReference>
<dbReference type="GO" id="GO:0006508">
    <property type="term" value="P:proteolysis"/>
    <property type="evidence" value="ECO:0007669"/>
    <property type="project" value="UniProtKB-KW"/>
</dbReference>
<sequence>MKWEGQRESDNVEDARGGGGGGGGGGGLPMLGGRGLGIGGIVVALLASWIFGVNPLTVLGLLDGSTVQTGGGPREVASTKPQDQPAKFVSVVLADTEDVWTQLFKAAGKTYQAPKLRLFTGREPTACGQGSAAMGPFYCPGDSKVYIDLSFYQTLRDRLGAPGDFAQAYVIAHEVGHHVQHLLGITQKVDAARRTQSERAANALSVRVELQADCFAGVWTHHSQQSKGWLEAGDVDEALNAAAQIGDDTLQRRAGGEVVPESFTHGTSEQRQRWFKRGMAQGDLRDCDTFSARQL</sequence>
<protein>
    <submittedName>
        <fullName evidence="7">Metalloprotease</fullName>
    </submittedName>
</protein>
<dbReference type="AlphaFoldDB" id="A0A246IWX1"/>
<dbReference type="EMBL" id="NIOF01000015">
    <property type="protein sequence ID" value="OWQ84701.1"/>
    <property type="molecule type" value="Genomic_DNA"/>
</dbReference>
<evidence type="ECO:0000256" key="3">
    <source>
        <dbReference type="ARBA" id="ARBA00022989"/>
    </source>
</evidence>
<gene>
    <name evidence="7" type="ORF">CDN99_23480</name>
</gene>
<keyword evidence="7" id="KW-0645">Protease</keyword>
<dbReference type="Proteomes" id="UP000197468">
    <property type="component" value="Unassembled WGS sequence"/>
</dbReference>
<evidence type="ECO:0000313" key="8">
    <source>
        <dbReference type="Proteomes" id="UP000197468"/>
    </source>
</evidence>
<feature type="compositionally biased region" description="Gly residues" evidence="5">
    <location>
        <begin position="17"/>
        <end position="26"/>
    </location>
</feature>
<evidence type="ECO:0000313" key="7">
    <source>
        <dbReference type="EMBL" id="OWQ84701.1"/>
    </source>
</evidence>
<evidence type="ECO:0000256" key="4">
    <source>
        <dbReference type="ARBA" id="ARBA00023136"/>
    </source>
</evidence>
<keyword evidence="7" id="KW-0482">Metalloprotease</keyword>
<dbReference type="OrthoDB" id="9774900at2"/>
<dbReference type="PANTHER" id="PTHR30168:SF0">
    <property type="entry name" value="INNER MEMBRANE PROTEIN"/>
    <property type="match status" value="1"/>
</dbReference>
<name>A0A246IWX1_9BURK</name>
<evidence type="ECO:0000256" key="2">
    <source>
        <dbReference type="ARBA" id="ARBA00022692"/>
    </source>
</evidence>
<proteinExistence type="predicted"/>